<dbReference type="PANTHER" id="PTHR30636:SF3">
    <property type="entry name" value="UPF0701 PROTEIN YICC"/>
    <property type="match status" value="1"/>
</dbReference>
<dbReference type="NCBIfam" id="TIGR00255">
    <property type="entry name" value="YicC/YloC family endoribonuclease"/>
    <property type="match status" value="1"/>
</dbReference>
<dbReference type="InterPro" id="IPR005229">
    <property type="entry name" value="YicC/YloC-like"/>
</dbReference>
<evidence type="ECO:0000256" key="3">
    <source>
        <dbReference type="ARBA" id="ARBA00022759"/>
    </source>
</evidence>
<comment type="caution">
    <text evidence="8">The sequence shown here is derived from an EMBL/GenBank/DDBJ whole genome shotgun (WGS) entry which is preliminary data.</text>
</comment>
<dbReference type="InterPro" id="IPR013527">
    <property type="entry name" value="YicC-like_N"/>
</dbReference>
<dbReference type="InterPro" id="IPR013551">
    <property type="entry name" value="YicC-like_C"/>
</dbReference>
<keyword evidence="3" id="KW-0255">Endonuclease</keyword>
<dbReference type="Pfam" id="PF03755">
    <property type="entry name" value="YicC-like_N"/>
    <property type="match status" value="1"/>
</dbReference>
<sequence length="310" mass="33176">MSTADGQGPVAASLQSMTGFARASAAAEGGVLSWELRSVNGRSLDMRVRTPQGYEALDPQARAMIQKRLARGNIQASLSLQSDARTVATPIVNEAFLIDLAGLAQRLEQKYGLAPARADGLLALRGVLEMPDGSAVSSTAEQEEISRIAMSTLAEALSQLIEARQREGAALRTVLEAQLARIEDLTLAAENDPSRSLEAVKARLAQQVALLLEESGTRLDSDKLHAEAALLATRADIREELDRLKAHVANARDLLASGGPIGRKLDFLAQEFNREANTLCSKSNAGSITAIGLDLKAVVDQFREQLQNLE</sequence>
<accession>A0A8J3DGC5</accession>
<proteinExistence type="inferred from homology"/>
<dbReference type="AlphaFoldDB" id="A0A8J3DGC5"/>
<evidence type="ECO:0000313" key="8">
    <source>
        <dbReference type="EMBL" id="GHC68796.1"/>
    </source>
</evidence>
<evidence type="ECO:0000313" key="9">
    <source>
        <dbReference type="Proteomes" id="UP000641137"/>
    </source>
</evidence>
<reference evidence="8" key="2">
    <citation type="submission" date="2020-09" db="EMBL/GenBank/DDBJ databases">
        <authorList>
            <person name="Sun Q."/>
            <person name="Kim S."/>
        </authorList>
    </citation>
    <scope>NUCLEOTIDE SEQUENCE</scope>
    <source>
        <strain evidence="8">KCTC 42097</strain>
    </source>
</reference>
<dbReference type="PANTHER" id="PTHR30636">
    <property type="entry name" value="UPF0701 PROTEIN YICC"/>
    <property type="match status" value="1"/>
</dbReference>
<name>A0A8J3DGC5_9HYPH</name>
<feature type="domain" description="Endoribonuclease YicC-like C-terminal" evidence="7">
    <location>
        <begin position="194"/>
        <end position="310"/>
    </location>
</feature>
<evidence type="ECO:0000256" key="2">
    <source>
        <dbReference type="ARBA" id="ARBA00022722"/>
    </source>
</evidence>
<dbReference type="Proteomes" id="UP000641137">
    <property type="component" value="Unassembled WGS sequence"/>
</dbReference>
<dbReference type="EMBL" id="BMZO01000004">
    <property type="protein sequence ID" value="GHC68796.1"/>
    <property type="molecule type" value="Genomic_DNA"/>
</dbReference>
<comment type="cofactor">
    <cofactor evidence="1">
        <name>a divalent metal cation</name>
        <dbReference type="ChEBI" id="CHEBI:60240"/>
    </cofactor>
</comment>
<keyword evidence="9" id="KW-1185">Reference proteome</keyword>
<evidence type="ECO:0000259" key="6">
    <source>
        <dbReference type="Pfam" id="PF03755"/>
    </source>
</evidence>
<feature type="domain" description="Endoribonuclease YicC-like N-terminal" evidence="6">
    <location>
        <begin position="14"/>
        <end position="172"/>
    </location>
</feature>
<comment type="similarity">
    <text evidence="5">Belongs to the YicC/YloC family.</text>
</comment>
<organism evidence="8 9">
    <name type="scientific">Limoniibacter endophyticus</name>
    <dbReference type="NCBI Taxonomy" id="1565040"/>
    <lineage>
        <taxon>Bacteria</taxon>
        <taxon>Pseudomonadati</taxon>
        <taxon>Pseudomonadota</taxon>
        <taxon>Alphaproteobacteria</taxon>
        <taxon>Hyphomicrobiales</taxon>
        <taxon>Bartonellaceae</taxon>
        <taxon>Limoniibacter</taxon>
    </lineage>
</organism>
<gene>
    <name evidence="8" type="ORF">GCM10010136_13880</name>
</gene>
<evidence type="ECO:0008006" key="10">
    <source>
        <dbReference type="Google" id="ProtNLM"/>
    </source>
</evidence>
<evidence type="ECO:0000256" key="5">
    <source>
        <dbReference type="ARBA" id="ARBA00035648"/>
    </source>
</evidence>
<protein>
    <recommendedName>
        <fullName evidence="10">YicC family protein</fullName>
    </recommendedName>
</protein>
<evidence type="ECO:0000259" key="7">
    <source>
        <dbReference type="Pfam" id="PF08340"/>
    </source>
</evidence>
<keyword evidence="2" id="KW-0540">Nuclease</keyword>
<evidence type="ECO:0000256" key="4">
    <source>
        <dbReference type="ARBA" id="ARBA00022801"/>
    </source>
</evidence>
<dbReference type="GO" id="GO:0016787">
    <property type="term" value="F:hydrolase activity"/>
    <property type="evidence" value="ECO:0007669"/>
    <property type="project" value="UniProtKB-KW"/>
</dbReference>
<dbReference type="GO" id="GO:0004521">
    <property type="term" value="F:RNA endonuclease activity"/>
    <property type="evidence" value="ECO:0007669"/>
    <property type="project" value="InterPro"/>
</dbReference>
<keyword evidence="4" id="KW-0378">Hydrolase</keyword>
<dbReference type="Pfam" id="PF08340">
    <property type="entry name" value="YicC-like_C"/>
    <property type="match status" value="1"/>
</dbReference>
<reference evidence="8" key="1">
    <citation type="journal article" date="2014" name="Int. J. Syst. Evol. Microbiol.">
        <title>Complete genome sequence of Corynebacterium casei LMG S-19264T (=DSM 44701T), isolated from a smear-ripened cheese.</title>
        <authorList>
            <consortium name="US DOE Joint Genome Institute (JGI-PGF)"/>
            <person name="Walter F."/>
            <person name="Albersmeier A."/>
            <person name="Kalinowski J."/>
            <person name="Ruckert C."/>
        </authorList>
    </citation>
    <scope>NUCLEOTIDE SEQUENCE</scope>
    <source>
        <strain evidence="8">KCTC 42097</strain>
    </source>
</reference>
<evidence type="ECO:0000256" key="1">
    <source>
        <dbReference type="ARBA" id="ARBA00001968"/>
    </source>
</evidence>